<dbReference type="EMBL" id="CP041636">
    <property type="protein sequence ID" value="QDO96787.1"/>
    <property type="molecule type" value="Genomic_DNA"/>
</dbReference>
<evidence type="ECO:0000313" key="1">
    <source>
        <dbReference type="EMBL" id="QDO96787.1"/>
    </source>
</evidence>
<protein>
    <submittedName>
        <fullName evidence="1">Uncharacterized protein</fullName>
    </submittedName>
</protein>
<proteinExistence type="predicted"/>
<evidence type="ECO:0000313" key="2">
    <source>
        <dbReference type="Proteomes" id="UP000317496"/>
    </source>
</evidence>
<dbReference type="OrthoDB" id="7265155at2"/>
<keyword evidence="2" id="KW-1185">Reference proteome</keyword>
<name>A0A516GZ51_9PROT</name>
<sequence length="90" mass="9351">MSYSSKTLSVLGYANGFTLWHYSTPDTATTVDSAGYFNAAAEMLRNGDFILANTGQGGGSPQHGIFVVASNQNGQVDLSDLSPLGSADTD</sequence>
<accession>A0A516GZ51</accession>
<reference evidence="1 2" key="1">
    <citation type="submission" date="2019-07" db="EMBL/GenBank/DDBJ databases">
        <title>Genome sequencing for Ferrovibrio sp. K5.</title>
        <authorList>
            <person name="Park S.-J."/>
        </authorList>
    </citation>
    <scope>NUCLEOTIDE SEQUENCE [LARGE SCALE GENOMIC DNA]</scope>
    <source>
        <strain evidence="1 2">K5</strain>
    </source>
</reference>
<gene>
    <name evidence="1" type="ORF">FNB15_05615</name>
</gene>
<dbReference type="Proteomes" id="UP000317496">
    <property type="component" value="Chromosome"/>
</dbReference>
<dbReference type="RefSeq" id="WP_144067768.1">
    <property type="nucleotide sequence ID" value="NZ_CP041636.1"/>
</dbReference>
<organism evidence="1 2">
    <name type="scientific">Ferrovibrio terrae</name>
    <dbReference type="NCBI Taxonomy" id="2594003"/>
    <lineage>
        <taxon>Bacteria</taxon>
        <taxon>Pseudomonadati</taxon>
        <taxon>Pseudomonadota</taxon>
        <taxon>Alphaproteobacteria</taxon>
        <taxon>Rhodospirillales</taxon>
        <taxon>Rhodospirillaceae</taxon>
        <taxon>Ferrovibrio</taxon>
    </lineage>
</organism>
<dbReference type="AlphaFoldDB" id="A0A516GZ51"/>
<dbReference type="KEGG" id="fer:FNB15_05615"/>